<dbReference type="GO" id="GO:0030430">
    <property type="term" value="C:host cell cytoplasm"/>
    <property type="evidence" value="ECO:0007669"/>
    <property type="project" value="UniProtKB-SubCell"/>
</dbReference>
<dbReference type="GO" id="GO:0044659">
    <property type="term" value="P:viral release from host cell by cytolysis"/>
    <property type="evidence" value="ECO:0007669"/>
    <property type="project" value="UniProtKB-UniRule"/>
</dbReference>
<evidence type="ECO:0000313" key="3">
    <source>
        <dbReference type="Proteomes" id="UP000463952"/>
    </source>
</evidence>
<comment type="catalytic activity">
    <reaction evidence="1">
        <text>Endolytic cleavage of the (1-&gt;4)-beta-glycosidic linkage between N-acetylmuramic acid (MurNAc) and N-acetylglucosamine (GlcNAc) residues in peptidoglycan with concomitant formation of a 1,6-anhydrobond in the MurNAc residue.</text>
        <dbReference type="EC" id="4.2.2.n2"/>
    </reaction>
</comment>
<reference evidence="3" key="1">
    <citation type="submission" date="2019-12" db="EMBL/GenBank/DDBJ databases">
        <authorList>
            <person name="Olsen N.S."/>
            <person name="Junco L.M.F."/>
            <person name="Kot W."/>
            <person name="Hansen L.H."/>
        </authorList>
    </citation>
    <scope>NUCLEOTIDE SEQUENCE [LARGE SCALE GENOMIC DNA]</scope>
</reference>
<dbReference type="InterPro" id="IPR034691">
    <property type="entry name" value="Endolysin_lambda_type"/>
</dbReference>
<keyword evidence="1" id="KW-0204">Cytolysis</keyword>
<keyword evidence="1" id="KW-0929">Antimicrobial</keyword>
<comment type="function">
    <text evidence="1">Endolysin with transglycosylase activity that degrades host peptidoglycans and participates with the holin and spanin proteins in the sequential events which lead to the programmed host cell lysis releasing the mature viral particles. Once the holin has permeabilized the host cell membrane, the endolysin can reach the periplasm and break down the peptidoglycan layer.</text>
</comment>
<keyword evidence="1" id="KW-1188">Viral release from host cell</keyword>
<evidence type="ECO:0000313" key="2">
    <source>
        <dbReference type="EMBL" id="QHR69261.1"/>
    </source>
</evidence>
<evidence type="ECO:0000256" key="1">
    <source>
        <dbReference type="HAMAP-Rule" id="MF_04109"/>
    </source>
</evidence>
<dbReference type="GO" id="GO:0016829">
    <property type="term" value="F:lyase activity"/>
    <property type="evidence" value="ECO:0007669"/>
    <property type="project" value="UniProtKB-UniRule"/>
</dbReference>
<name>A0A6B9WZA6_9CAUD</name>
<dbReference type="InterPro" id="IPR023346">
    <property type="entry name" value="Lysozyme-like_dom_sf"/>
</dbReference>
<dbReference type="GO" id="GO:0009253">
    <property type="term" value="P:peptidoglycan catabolic process"/>
    <property type="evidence" value="ECO:0007669"/>
    <property type="project" value="UniProtKB-UniRule"/>
</dbReference>
<dbReference type="EMBL" id="MN850597">
    <property type="protein sequence ID" value="QHR69261.1"/>
    <property type="molecule type" value="Genomic_DNA"/>
</dbReference>
<dbReference type="GO" id="GO:0042742">
    <property type="term" value="P:defense response to bacterium"/>
    <property type="evidence" value="ECO:0007669"/>
    <property type="project" value="UniProtKB-KW"/>
</dbReference>
<keyword evidence="1" id="KW-1035">Host cytoplasm</keyword>
<dbReference type="EC" id="4.2.2.n2" evidence="1"/>
<comment type="subcellular location">
    <subcellularLocation>
        <location evidence="1">Host cytoplasm</location>
    </subcellularLocation>
    <text evidence="1">The endolysin is cytoplasmic, but can reach the periplasmic space with the help of the holins which disrupt the host cell membrane.</text>
</comment>
<dbReference type="GO" id="GO:0003796">
    <property type="term" value="F:lysozyme activity"/>
    <property type="evidence" value="ECO:0007669"/>
    <property type="project" value="UniProtKB-UniRule"/>
</dbReference>
<proteinExistence type="inferred from homology"/>
<organism evidence="2 3">
    <name type="scientific">Escherichia phage isim</name>
    <dbReference type="NCBI Taxonomy" id="2696409"/>
    <lineage>
        <taxon>Viruses</taxon>
        <taxon>Duplodnaviria</taxon>
        <taxon>Heunggongvirae</taxon>
        <taxon>Uroviricota</taxon>
        <taxon>Caudoviricetes</taxon>
        <taxon>Vequintavirinae</taxon>
        <taxon>Vequintavirus</taxon>
        <taxon>Vequintavirus murica</taxon>
    </lineage>
</organism>
<dbReference type="HAMAP" id="MF_04109">
    <property type="entry name" value="ENDOLYSIN_LAMBDA"/>
    <property type="match status" value="1"/>
</dbReference>
<protein>
    <recommendedName>
        <fullName evidence="1">Endolysin</fullName>
        <ecNumber evidence="1">4.2.2.n2</ecNumber>
    </recommendedName>
    <alternativeName>
        <fullName evidence="1">Lysis protein</fullName>
    </alternativeName>
    <alternativeName>
        <fullName evidence="1">Lysozyme</fullName>
    </alternativeName>
    <alternativeName>
        <fullName evidence="1">Transglycosylase</fullName>
    </alternativeName>
</protein>
<feature type="active site" evidence="1">
    <location>
        <position position="20"/>
    </location>
</feature>
<accession>A0A6B9WZA6</accession>
<dbReference type="CDD" id="cd00736">
    <property type="entry name" value="lambda_lys-like"/>
    <property type="match status" value="1"/>
</dbReference>
<dbReference type="SUPFAM" id="SSF53955">
    <property type="entry name" value="Lysozyme-like"/>
    <property type="match status" value="1"/>
</dbReference>
<comment type="similarity">
    <text evidence="1">Belongs to the glycosyl hydrolase 24 family.</text>
</comment>
<gene>
    <name evidence="2" type="ORF">isim_144</name>
</gene>
<sequence>MKLDKNVQRKAFLDMIAYSEGTDNGRQPTKDRGYDVIVGGKLFSDYSKHPGVYVKLNAKLTSSAAGRYQVLEKFAKHYMEQLGLPDFGPASQDKIALQLIRECKALADIDEGRIHQAIYKCRSRWASFPPPPGAGKLYNQRAESIDKMLEIFKKAGGVVTDE</sequence>
<dbReference type="SMR" id="A0A6B9WZA6"/>
<keyword evidence="1" id="KW-0081">Bacteriolytic enzyme</keyword>
<dbReference type="Gene3D" id="1.10.530.10">
    <property type="match status" value="1"/>
</dbReference>
<comment type="subunit">
    <text evidence="1">Monomer.</text>
</comment>
<keyword evidence="1" id="KW-0578">Host cell lysis by virus</keyword>
<keyword evidence="1" id="KW-0456">Lyase</keyword>
<dbReference type="Proteomes" id="UP000463952">
    <property type="component" value="Segment"/>
</dbReference>